<keyword evidence="2" id="KW-1185">Reference proteome</keyword>
<dbReference type="Proteomes" id="UP000031532">
    <property type="component" value="Unassembled WGS sequence"/>
</dbReference>
<name>A0A9X5E6C7_9CYAN</name>
<accession>A0A9X5E6C7</accession>
<evidence type="ECO:0000313" key="1">
    <source>
        <dbReference type="EMBL" id="NHC36130.1"/>
    </source>
</evidence>
<dbReference type="Pfam" id="PF08865">
    <property type="entry name" value="DUF1830"/>
    <property type="match status" value="1"/>
</dbReference>
<dbReference type="EMBL" id="JTJC03000004">
    <property type="protein sequence ID" value="NHC36130.1"/>
    <property type="molecule type" value="Genomic_DNA"/>
</dbReference>
<comment type="caution">
    <text evidence="1">The sequence shown here is derived from an EMBL/GenBank/DDBJ whole genome shotgun (WGS) entry which is preliminary data.</text>
</comment>
<protein>
    <submittedName>
        <fullName evidence="1">DUF1830 domain-containing protein</fullName>
    </submittedName>
</protein>
<evidence type="ECO:0000313" key="2">
    <source>
        <dbReference type="Proteomes" id="UP000031532"/>
    </source>
</evidence>
<dbReference type="InterPro" id="IPR014964">
    <property type="entry name" value="DUF1830"/>
</dbReference>
<dbReference type="OrthoDB" id="460810at2"/>
<sequence length="84" mass="9729">MALIFAPPQTQRSLKILCCYVNSTRKIQILRITNVSDCHFERVIFSGQRILFEAPRNAQLEIHTCDMYSAILSDKIPCDRLQMN</sequence>
<organism evidence="1 2">
    <name type="scientific">Scytonema millei VB511283</name>
    <dbReference type="NCBI Taxonomy" id="1245923"/>
    <lineage>
        <taxon>Bacteria</taxon>
        <taxon>Bacillati</taxon>
        <taxon>Cyanobacteriota</taxon>
        <taxon>Cyanophyceae</taxon>
        <taxon>Nostocales</taxon>
        <taxon>Scytonemataceae</taxon>
        <taxon>Scytonema</taxon>
    </lineage>
</organism>
<dbReference type="AlphaFoldDB" id="A0A9X5E6C7"/>
<proteinExistence type="predicted"/>
<reference evidence="1 2" key="1">
    <citation type="journal article" date="2015" name="Genome Announc.">
        <title>Draft Genome Sequence of the Terrestrial Cyanobacterium Scytonema millei VB511283, Isolated from Eastern India.</title>
        <authorList>
            <person name="Sen D."/>
            <person name="Chandrababunaidu M.M."/>
            <person name="Singh D."/>
            <person name="Sanghi N."/>
            <person name="Ghorai A."/>
            <person name="Mishra G.P."/>
            <person name="Madduluri M."/>
            <person name="Adhikary S.P."/>
            <person name="Tripathy S."/>
        </authorList>
    </citation>
    <scope>NUCLEOTIDE SEQUENCE [LARGE SCALE GENOMIC DNA]</scope>
    <source>
        <strain evidence="1 2">VB511283</strain>
    </source>
</reference>
<gene>
    <name evidence="1" type="ORF">QH73_0016005</name>
</gene>